<dbReference type="EMBL" id="BPVZ01000104">
    <property type="protein sequence ID" value="GKV34148.1"/>
    <property type="molecule type" value="Genomic_DNA"/>
</dbReference>
<sequence>MATKEGFIMLAIFALVVMAYSNSGEPLSKCTRKCMPVCLKVDGATMDTCELVCTSYCNHVAESSMEKRRAVWDWTNSLRH</sequence>
<accession>A0AAV5LA60</accession>
<evidence type="ECO:0000256" key="1">
    <source>
        <dbReference type="SAM" id="SignalP"/>
    </source>
</evidence>
<feature type="signal peptide" evidence="1">
    <location>
        <begin position="1"/>
        <end position="24"/>
    </location>
</feature>
<keyword evidence="3" id="KW-1185">Reference proteome</keyword>
<protein>
    <submittedName>
        <fullName evidence="2">Uncharacterized protein</fullName>
    </submittedName>
</protein>
<comment type="caution">
    <text evidence="2">The sequence shown here is derived from an EMBL/GenBank/DDBJ whole genome shotgun (WGS) entry which is preliminary data.</text>
</comment>
<organism evidence="2 3">
    <name type="scientific">Rubroshorea leprosula</name>
    <dbReference type="NCBI Taxonomy" id="152421"/>
    <lineage>
        <taxon>Eukaryota</taxon>
        <taxon>Viridiplantae</taxon>
        <taxon>Streptophyta</taxon>
        <taxon>Embryophyta</taxon>
        <taxon>Tracheophyta</taxon>
        <taxon>Spermatophyta</taxon>
        <taxon>Magnoliopsida</taxon>
        <taxon>eudicotyledons</taxon>
        <taxon>Gunneridae</taxon>
        <taxon>Pentapetalae</taxon>
        <taxon>rosids</taxon>
        <taxon>malvids</taxon>
        <taxon>Malvales</taxon>
        <taxon>Dipterocarpaceae</taxon>
        <taxon>Rubroshorea</taxon>
    </lineage>
</organism>
<dbReference type="Proteomes" id="UP001054252">
    <property type="component" value="Unassembled WGS sequence"/>
</dbReference>
<reference evidence="2 3" key="1">
    <citation type="journal article" date="2021" name="Commun. Biol.">
        <title>The genome of Shorea leprosula (Dipterocarpaceae) highlights the ecological relevance of drought in aseasonal tropical rainforests.</title>
        <authorList>
            <person name="Ng K.K.S."/>
            <person name="Kobayashi M.J."/>
            <person name="Fawcett J.A."/>
            <person name="Hatakeyama M."/>
            <person name="Paape T."/>
            <person name="Ng C.H."/>
            <person name="Ang C.C."/>
            <person name="Tnah L.H."/>
            <person name="Lee C.T."/>
            <person name="Nishiyama T."/>
            <person name="Sese J."/>
            <person name="O'Brien M.J."/>
            <person name="Copetti D."/>
            <person name="Mohd Noor M.I."/>
            <person name="Ong R.C."/>
            <person name="Putra M."/>
            <person name="Sireger I.Z."/>
            <person name="Indrioko S."/>
            <person name="Kosugi Y."/>
            <person name="Izuno A."/>
            <person name="Isagi Y."/>
            <person name="Lee S.L."/>
            <person name="Shimizu K.K."/>
        </authorList>
    </citation>
    <scope>NUCLEOTIDE SEQUENCE [LARGE SCALE GENOMIC DNA]</scope>
    <source>
        <strain evidence="2">214</strain>
    </source>
</reference>
<dbReference type="AlphaFoldDB" id="A0AAV5LA60"/>
<feature type="chain" id="PRO_5043562815" evidence="1">
    <location>
        <begin position="25"/>
        <end position="80"/>
    </location>
</feature>
<gene>
    <name evidence="2" type="ORF">SLEP1_g42557</name>
</gene>
<proteinExistence type="predicted"/>
<evidence type="ECO:0000313" key="3">
    <source>
        <dbReference type="Proteomes" id="UP001054252"/>
    </source>
</evidence>
<keyword evidence="1" id="KW-0732">Signal</keyword>
<name>A0AAV5LA60_9ROSI</name>
<evidence type="ECO:0000313" key="2">
    <source>
        <dbReference type="EMBL" id="GKV34148.1"/>
    </source>
</evidence>